<protein>
    <recommendedName>
        <fullName evidence="5">CCHC-type domain-containing protein</fullName>
    </recommendedName>
</protein>
<feature type="region of interest" description="Disordered" evidence="4">
    <location>
        <begin position="411"/>
        <end position="430"/>
    </location>
</feature>
<dbReference type="SUPFAM" id="SSF57756">
    <property type="entry name" value="Retrovirus zinc finger-like domains"/>
    <property type="match status" value="1"/>
</dbReference>
<dbReference type="GO" id="GO:0006397">
    <property type="term" value="P:mRNA processing"/>
    <property type="evidence" value="ECO:0007669"/>
    <property type="project" value="UniProtKB-KW"/>
</dbReference>
<evidence type="ECO:0000259" key="5">
    <source>
        <dbReference type="PROSITE" id="PS50158"/>
    </source>
</evidence>
<accession>A0A4Q1BCC2</accession>
<dbReference type="PANTHER" id="PTHR15503:SF22">
    <property type="entry name" value="TRANSPOSON TY3-I GAG POLYPROTEIN"/>
    <property type="match status" value="1"/>
</dbReference>
<feature type="compositionally biased region" description="Polar residues" evidence="4">
    <location>
        <begin position="178"/>
        <end position="198"/>
    </location>
</feature>
<dbReference type="InterPro" id="IPR005162">
    <property type="entry name" value="Retrotrans_gag_dom"/>
</dbReference>
<keyword evidence="7" id="KW-1185">Reference proteome</keyword>
<dbReference type="GO" id="GO:0003676">
    <property type="term" value="F:nucleic acid binding"/>
    <property type="evidence" value="ECO:0007669"/>
    <property type="project" value="InterPro"/>
</dbReference>
<dbReference type="PANTHER" id="PTHR15503">
    <property type="entry name" value="LDOC1 RELATED"/>
    <property type="match status" value="1"/>
</dbReference>
<dbReference type="InterPro" id="IPR001878">
    <property type="entry name" value="Znf_CCHC"/>
</dbReference>
<proteinExistence type="predicted"/>
<dbReference type="STRING" id="5217.A0A4Q1BCC2"/>
<keyword evidence="2" id="KW-0862">Zinc</keyword>
<dbReference type="Gene3D" id="2.40.70.10">
    <property type="entry name" value="Acid Proteases"/>
    <property type="match status" value="1"/>
</dbReference>
<evidence type="ECO:0000313" key="7">
    <source>
        <dbReference type="Proteomes" id="UP000289152"/>
    </source>
</evidence>
<feature type="compositionally biased region" description="Basic and acidic residues" evidence="4">
    <location>
        <begin position="531"/>
        <end position="547"/>
    </location>
</feature>
<sequence length="785" mass="89020">MSSTEPRYNLRNPIQPREPRPPDPLSSYNDQHHQDEQSSDDEITPRGSPRSLSSQSSSVPPLTPSVNLPLNPATQLPTMGNLFPGAEAQLPASDTLLHHPEHNFAGSGNFHRQPPPHLRLQQERERLRREQDAIVARIRELEVLEVLERESVREGTTSNQMMNESGGERIRQERETSQTRSETYSSTISRQLRDSISNLPKPDKFSGEEDIDKLKEHIRQVRMFLRAAGPMYPEEELKVNYASMLLRGNASQWYDNLVDIGKTPATLGEYFQQIRQAFGPYNRELDAHQKIKKTIQTDNVVKYSIEFRAVVARSGYDEHNKCLAFLDGLKPYCHGGEVLKLRPPPSLKDLTELIQAAVEVDQANEQSLQVSARYSSTTETYRASNNRPVVTNTRQSTTTTQYRPNISNLAKNKSQSSGLSLQGTRNYRQSTNNKTIRVTDAEFDKLMKEGRCFKCKKVGHLSSECPDNGYLQPTRQLRTLDVIDSNYMEETEDQENGGLMEEGEEGELEQNMEGEDDGGGLELRSMYVESKENKGNNKNKENKENNKNKIGFATKENKENKKSKENNKECTKVGKFANVLSNIVELVVGKKGKGTRDTLVFDPRRSKLFTLPVCVVERTELNPRALLDTGATANFVDDAFVVEAGLEKRRLPRPQRLVLADGEPSKIGEITHEVRMTLLIGHGFEPYSSTFYVTPVRIASVVLGMTFFSAVQPIFDWDKRMLYPANNLQWLQTRVLEDKTEPTVKSVVPAVYHKYLDVFAKKAADTLCHTRRFFFSTDRRSTNLG</sequence>
<keyword evidence="1" id="KW-0507">mRNA processing</keyword>
<evidence type="ECO:0000256" key="3">
    <source>
        <dbReference type="SAM" id="Coils"/>
    </source>
</evidence>
<dbReference type="SMART" id="SM00343">
    <property type="entry name" value="ZnF_C2HC"/>
    <property type="match status" value="1"/>
</dbReference>
<dbReference type="Gene3D" id="4.10.60.10">
    <property type="entry name" value="Zinc finger, CCHC-type"/>
    <property type="match status" value="1"/>
</dbReference>
<name>A0A4Q1BCC2_TREME</name>
<evidence type="ECO:0000313" key="6">
    <source>
        <dbReference type="EMBL" id="RXK36488.1"/>
    </source>
</evidence>
<reference evidence="6 7" key="1">
    <citation type="submission" date="2016-06" db="EMBL/GenBank/DDBJ databases">
        <title>Evolution of pathogenesis and genome organization in the Tremellales.</title>
        <authorList>
            <person name="Cuomo C."/>
            <person name="Litvintseva A."/>
            <person name="Heitman J."/>
            <person name="Chen Y."/>
            <person name="Sun S."/>
            <person name="Springer D."/>
            <person name="Dromer F."/>
            <person name="Young S."/>
            <person name="Zeng Q."/>
            <person name="Chapman S."/>
            <person name="Gujja S."/>
            <person name="Saif S."/>
            <person name="Birren B."/>
        </authorList>
    </citation>
    <scope>NUCLEOTIDE SEQUENCE [LARGE SCALE GENOMIC DNA]</scope>
    <source>
        <strain evidence="6 7">ATCC 28783</strain>
    </source>
</reference>
<dbReference type="Proteomes" id="UP000289152">
    <property type="component" value="Unassembled WGS sequence"/>
</dbReference>
<dbReference type="Pfam" id="PF03732">
    <property type="entry name" value="Retrotrans_gag"/>
    <property type="match status" value="1"/>
</dbReference>
<feature type="region of interest" description="Disordered" evidence="4">
    <location>
        <begin position="151"/>
        <end position="207"/>
    </location>
</feature>
<keyword evidence="2" id="KW-0863">Zinc-finger</keyword>
<gene>
    <name evidence="6" type="ORF">M231_06209</name>
</gene>
<keyword evidence="2" id="KW-0479">Metal-binding</keyword>
<feature type="compositionally biased region" description="Basic and acidic residues" evidence="4">
    <location>
        <begin position="166"/>
        <end position="177"/>
    </location>
</feature>
<feature type="region of interest" description="Disordered" evidence="4">
    <location>
        <begin position="1"/>
        <end position="73"/>
    </location>
</feature>
<dbReference type="VEuPathDB" id="FungiDB:TREMEDRAFT_18055"/>
<dbReference type="InParanoid" id="A0A4Q1BCC2"/>
<dbReference type="InterPro" id="IPR021109">
    <property type="entry name" value="Peptidase_aspartic_dom_sf"/>
</dbReference>
<dbReference type="PROSITE" id="PS50158">
    <property type="entry name" value="ZF_CCHC"/>
    <property type="match status" value="1"/>
</dbReference>
<feature type="region of interest" description="Disordered" evidence="4">
    <location>
        <begin position="531"/>
        <end position="566"/>
    </location>
</feature>
<organism evidence="6 7">
    <name type="scientific">Tremella mesenterica</name>
    <name type="common">Jelly fungus</name>
    <dbReference type="NCBI Taxonomy" id="5217"/>
    <lineage>
        <taxon>Eukaryota</taxon>
        <taxon>Fungi</taxon>
        <taxon>Dikarya</taxon>
        <taxon>Basidiomycota</taxon>
        <taxon>Agaricomycotina</taxon>
        <taxon>Tremellomycetes</taxon>
        <taxon>Tremellales</taxon>
        <taxon>Tremellaceae</taxon>
        <taxon>Tremella</taxon>
    </lineage>
</organism>
<feature type="domain" description="CCHC-type" evidence="5">
    <location>
        <begin position="451"/>
        <end position="467"/>
    </location>
</feature>
<evidence type="ECO:0000256" key="4">
    <source>
        <dbReference type="SAM" id="MobiDB-lite"/>
    </source>
</evidence>
<dbReference type="GO" id="GO:0008270">
    <property type="term" value="F:zinc ion binding"/>
    <property type="evidence" value="ECO:0007669"/>
    <property type="project" value="UniProtKB-KW"/>
</dbReference>
<dbReference type="InterPro" id="IPR032567">
    <property type="entry name" value="RTL1-rel"/>
</dbReference>
<comment type="caution">
    <text evidence="6">The sequence shown here is derived from an EMBL/GenBank/DDBJ whole genome shotgun (WGS) entry which is preliminary data.</text>
</comment>
<evidence type="ECO:0000256" key="1">
    <source>
        <dbReference type="ARBA" id="ARBA00022664"/>
    </source>
</evidence>
<feature type="compositionally biased region" description="Basic and acidic residues" evidence="4">
    <location>
        <begin position="555"/>
        <end position="566"/>
    </location>
</feature>
<keyword evidence="3" id="KW-0175">Coiled coil</keyword>
<evidence type="ECO:0000256" key="2">
    <source>
        <dbReference type="PROSITE-ProRule" id="PRU00047"/>
    </source>
</evidence>
<dbReference type="OrthoDB" id="128646at2759"/>
<dbReference type="CDD" id="cd00303">
    <property type="entry name" value="retropepsin_like"/>
    <property type="match status" value="1"/>
</dbReference>
<dbReference type="AlphaFoldDB" id="A0A4Q1BCC2"/>
<feature type="compositionally biased region" description="Low complexity" evidence="4">
    <location>
        <begin position="45"/>
        <end position="72"/>
    </location>
</feature>
<feature type="coiled-coil region" evidence="3">
    <location>
        <begin position="117"/>
        <end position="144"/>
    </location>
</feature>
<dbReference type="EMBL" id="SDIL01000095">
    <property type="protein sequence ID" value="RXK36488.1"/>
    <property type="molecule type" value="Genomic_DNA"/>
</dbReference>
<dbReference type="InterPro" id="IPR036875">
    <property type="entry name" value="Znf_CCHC_sf"/>
</dbReference>
<dbReference type="Pfam" id="PF00098">
    <property type="entry name" value="zf-CCHC"/>
    <property type="match status" value="1"/>
</dbReference>